<name>A0A158IT73_9BURK</name>
<dbReference type="AlphaFoldDB" id="A0A158IT73"/>
<proteinExistence type="predicted"/>
<reference evidence="1" key="1">
    <citation type="submission" date="2016-01" db="EMBL/GenBank/DDBJ databases">
        <authorList>
            <person name="Peeters C."/>
        </authorList>
    </citation>
    <scope>NUCLEOTIDE SEQUENCE [LARGE SCALE GENOMIC DNA]</scope>
    <source>
        <strain evidence="1">LMG 22937</strain>
    </source>
</reference>
<comment type="caution">
    <text evidence="1">The sequence shown here is derived from an EMBL/GenBank/DDBJ whole genome shotgun (WGS) entry which is preliminary data.</text>
</comment>
<sequence length="63" mass="7258">MKAQQLALERIRKSINTADALNMKSSAVLVADLHMLMDIVDRFDLEEWNADSRMPREALAREE</sequence>
<evidence type="ECO:0000313" key="2">
    <source>
        <dbReference type="Proteomes" id="UP000054925"/>
    </source>
</evidence>
<evidence type="ECO:0000313" key="1">
    <source>
        <dbReference type="EMBL" id="SAL59777.1"/>
    </source>
</evidence>
<gene>
    <name evidence="1" type="ORF">AWB67_02870</name>
</gene>
<keyword evidence="2" id="KW-1185">Reference proteome</keyword>
<organism evidence="1 2">
    <name type="scientific">Caballeronia terrestris</name>
    <dbReference type="NCBI Taxonomy" id="1226301"/>
    <lineage>
        <taxon>Bacteria</taxon>
        <taxon>Pseudomonadati</taxon>
        <taxon>Pseudomonadota</taxon>
        <taxon>Betaproteobacteria</taxon>
        <taxon>Burkholderiales</taxon>
        <taxon>Burkholderiaceae</taxon>
        <taxon>Caballeronia</taxon>
    </lineage>
</organism>
<dbReference type="EMBL" id="FCOL02000014">
    <property type="protein sequence ID" value="SAL59777.1"/>
    <property type="molecule type" value="Genomic_DNA"/>
</dbReference>
<accession>A0A158IT73</accession>
<dbReference type="RefSeq" id="WP_087656882.1">
    <property type="nucleotide sequence ID" value="NZ_FCOL02000014.1"/>
</dbReference>
<protein>
    <submittedName>
        <fullName evidence="1">Uncharacterized protein</fullName>
    </submittedName>
</protein>
<dbReference type="OrthoDB" id="9135826at2"/>
<dbReference type="Proteomes" id="UP000054925">
    <property type="component" value="Unassembled WGS sequence"/>
</dbReference>